<reference evidence="7" key="1">
    <citation type="submission" date="2019-12" db="EMBL/GenBank/DDBJ databases">
        <authorList>
            <person name="Cremers G."/>
        </authorList>
    </citation>
    <scope>NUCLEOTIDE SEQUENCE</scope>
    <source>
        <strain evidence="7">Mbul1</strain>
    </source>
</reference>
<evidence type="ECO:0000256" key="4">
    <source>
        <dbReference type="ARBA" id="ARBA00023002"/>
    </source>
</evidence>
<gene>
    <name evidence="7" type="primary">mhbM</name>
    <name evidence="7" type="ORF">MBUL_02131</name>
</gene>
<keyword evidence="4 7" id="KW-0560">Oxidoreductase</keyword>
<evidence type="ECO:0000313" key="7">
    <source>
        <dbReference type="EMBL" id="CAA2103314.1"/>
    </source>
</evidence>
<dbReference type="InterPro" id="IPR002938">
    <property type="entry name" value="FAD-bd"/>
</dbReference>
<dbReference type="InterPro" id="IPR050493">
    <property type="entry name" value="FAD-dep_Monooxygenase_BioMet"/>
</dbReference>
<proteinExistence type="predicted"/>
<dbReference type="SUPFAM" id="SSF54373">
    <property type="entry name" value="FAD-linked reductases, C-terminal domain"/>
    <property type="match status" value="1"/>
</dbReference>
<keyword evidence="2" id="KW-0285">Flavoprotein</keyword>
<dbReference type="GO" id="GO:0018669">
    <property type="term" value="F:3-hydroxybenzoate 6-monooxygenase activity"/>
    <property type="evidence" value="ECO:0007669"/>
    <property type="project" value="UniProtKB-EC"/>
</dbReference>
<accession>A0A679J1F5</accession>
<dbReference type="Gene3D" id="3.50.50.60">
    <property type="entry name" value="FAD/NAD(P)-binding domain"/>
    <property type="match status" value="1"/>
</dbReference>
<sequence>MSDGSHGSRTPHAAPGLAVAIVGAGIGGLTAALALDAAGHEVTLVERRTGFSEVGAGLQLSPNASRVLISLGLGAALRRAASEPPRVVVRALGSGREIGGVELGAELRGRHGAPYYVIHRADLQTLLLDAVRSRPGIRLLMGRDVRGLAESDTSVELTLESGQGSRSETLAVDLVVGADGVRSTLRGHFDGRRLRSCGEAAWRATIPRDAAPPELQGDETGLWLGRRRHVVHYPIQGGRSINIVAVVPERLGSEDWGQLGEPAVLRAQFPDATPVLAELLTAPDSWLVWSLVDRPTARPMARGRVALIGDAAHPVLPFLAQGAALAIEDAAVFALTLRADDVAASLAAYAGLRAPRTRRVQSAARGNGRTYHAGGLVGFARNLVMRRLGPAGMGRRYDWLYGWAP</sequence>
<dbReference type="Pfam" id="PF01494">
    <property type="entry name" value="FAD_binding_3"/>
    <property type="match status" value="1"/>
</dbReference>
<keyword evidence="5" id="KW-0503">Monooxygenase</keyword>
<feature type="domain" description="FAD-binding" evidence="6">
    <location>
        <begin position="18"/>
        <end position="359"/>
    </location>
</feature>
<organism evidence="7">
    <name type="scientific">Methylobacterium bullatum</name>
    <dbReference type="NCBI Taxonomy" id="570505"/>
    <lineage>
        <taxon>Bacteria</taxon>
        <taxon>Pseudomonadati</taxon>
        <taxon>Pseudomonadota</taxon>
        <taxon>Alphaproteobacteria</taxon>
        <taxon>Hyphomicrobiales</taxon>
        <taxon>Methylobacteriaceae</taxon>
        <taxon>Methylobacterium</taxon>
    </lineage>
</organism>
<dbReference type="PRINTS" id="PR00420">
    <property type="entry name" value="RNGMNOXGNASE"/>
</dbReference>
<dbReference type="EC" id="1.14.13.24" evidence="7"/>
<evidence type="ECO:0000256" key="3">
    <source>
        <dbReference type="ARBA" id="ARBA00022827"/>
    </source>
</evidence>
<dbReference type="AlphaFoldDB" id="A0A679J1F5"/>
<dbReference type="EMBL" id="LR743504">
    <property type="protein sequence ID" value="CAA2103314.1"/>
    <property type="molecule type" value="Genomic_DNA"/>
</dbReference>
<dbReference type="PANTHER" id="PTHR13789">
    <property type="entry name" value="MONOOXYGENASE"/>
    <property type="match status" value="1"/>
</dbReference>
<evidence type="ECO:0000256" key="2">
    <source>
        <dbReference type="ARBA" id="ARBA00022630"/>
    </source>
</evidence>
<evidence type="ECO:0000256" key="1">
    <source>
        <dbReference type="ARBA" id="ARBA00001974"/>
    </source>
</evidence>
<protein>
    <submittedName>
        <fullName evidence="7">3-hydroxybenzoate 6-hydroxylase</fullName>
        <ecNumber evidence="7">1.14.13.24</ecNumber>
    </submittedName>
</protein>
<evidence type="ECO:0000259" key="6">
    <source>
        <dbReference type="Pfam" id="PF01494"/>
    </source>
</evidence>
<name>A0A679J1F5_9HYPH</name>
<evidence type="ECO:0000256" key="5">
    <source>
        <dbReference type="ARBA" id="ARBA00023033"/>
    </source>
</evidence>
<dbReference type="SUPFAM" id="SSF51905">
    <property type="entry name" value="FAD/NAD(P)-binding domain"/>
    <property type="match status" value="1"/>
</dbReference>
<comment type="cofactor">
    <cofactor evidence="1">
        <name>FAD</name>
        <dbReference type="ChEBI" id="CHEBI:57692"/>
    </cofactor>
</comment>
<dbReference type="GO" id="GO:0071949">
    <property type="term" value="F:FAD binding"/>
    <property type="evidence" value="ECO:0007669"/>
    <property type="project" value="InterPro"/>
</dbReference>
<keyword evidence="3" id="KW-0274">FAD</keyword>
<dbReference type="InterPro" id="IPR036188">
    <property type="entry name" value="FAD/NAD-bd_sf"/>
</dbReference>
<dbReference type="PANTHER" id="PTHR13789:SF318">
    <property type="entry name" value="GERANYLGERANYL DIPHOSPHATE REDUCTASE"/>
    <property type="match status" value="1"/>
</dbReference>